<feature type="repeat" description="WD" evidence="1">
    <location>
        <begin position="639"/>
        <end position="680"/>
    </location>
</feature>
<keyword evidence="4" id="KW-1185">Reference proteome</keyword>
<feature type="coiled-coil region" evidence="2">
    <location>
        <begin position="1149"/>
        <end position="1226"/>
    </location>
</feature>
<dbReference type="EMBL" id="CAJVCH010526223">
    <property type="protein sequence ID" value="CAG7822375.1"/>
    <property type="molecule type" value="Genomic_DNA"/>
</dbReference>
<feature type="coiled-coil region" evidence="2">
    <location>
        <begin position="804"/>
        <end position="874"/>
    </location>
</feature>
<name>A0A8J2PTW9_9HEXA</name>
<dbReference type="PANTHER" id="PTHR32215:SF0">
    <property type="entry name" value="CILIA- AND FLAGELLA-ASSOCIATED PROTEIN 57"/>
    <property type="match status" value="1"/>
</dbReference>
<evidence type="ECO:0000256" key="2">
    <source>
        <dbReference type="SAM" id="Coils"/>
    </source>
</evidence>
<keyword evidence="2" id="KW-0175">Coiled coil</keyword>
<dbReference type="PANTHER" id="PTHR32215">
    <property type="entry name" value="CILIA- AND FLAGELLA-ASSOCIATED PROTEIN 57"/>
    <property type="match status" value="1"/>
</dbReference>
<dbReference type="SMART" id="SM00320">
    <property type="entry name" value="WD40"/>
    <property type="match status" value="6"/>
</dbReference>
<evidence type="ECO:0000256" key="1">
    <source>
        <dbReference type="PROSITE-ProRule" id="PRU00221"/>
    </source>
</evidence>
<dbReference type="AlphaFoldDB" id="A0A8J2PTW9"/>
<accession>A0A8J2PTW9</accession>
<evidence type="ECO:0000313" key="3">
    <source>
        <dbReference type="EMBL" id="CAG7822375.1"/>
    </source>
</evidence>
<keyword evidence="1" id="KW-0853">WD repeat</keyword>
<dbReference type="InterPro" id="IPR001680">
    <property type="entry name" value="WD40_rpt"/>
</dbReference>
<organism evidence="3 4">
    <name type="scientific">Allacma fusca</name>
    <dbReference type="NCBI Taxonomy" id="39272"/>
    <lineage>
        <taxon>Eukaryota</taxon>
        <taxon>Metazoa</taxon>
        <taxon>Ecdysozoa</taxon>
        <taxon>Arthropoda</taxon>
        <taxon>Hexapoda</taxon>
        <taxon>Collembola</taxon>
        <taxon>Symphypleona</taxon>
        <taxon>Sminthuridae</taxon>
        <taxon>Allacma</taxon>
    </lineage>
</organism>
<protein>
    <recommendedName>
        <fullName evidence="5">Cilia-and flagella-associated protein 57</fullName>
    </recommendedName>
</protein>
<feature type="repeat" description="WD" evidence="1">
    <location>
        <begin position="389"/>
        <end position="430"/>
    </location>
</feature>
<dbReference type="OrthoDB" id="10251741at2759"/>
<reference evidence="3" key="1">
    <citation type="submission" date="2021-06" db="EMBL/GenBank/DDBJ databases">
        <authorList>
            <person name="Hodson N. C."/>
            <person name="Mongue J. A."/>
            <person name="Jaron S. K."/>
        </authorList>
    </citation>
    <scope>NUCLEOTIDE SEQUENCE</scope>
</reference>
<proteinExistence type="predicted"/>
<comment type="caution">
    <text evidence="3">The sequence shown here is derived from an EMBL/GenBank/DDBJ whole genome shotgun (WGS) entry which is preliminary data.</text>
</comment>
<feature type="repeat" description="WD" evidence="1">
    <location>
        <begin position="512"/>
        <end position="553"/>
    </location>
</feature>
<dbReference type="InterPro" id="IPR052993">
    <property type="entry name" value="CFA-57"/>
</dbReference>
<dbReference type="Proteomes" id="UP000708208">
    <property type="component" value="Unassembled WGS sequence"/>
</dbReference>
<evidence type="ECO:0000313" key="4">
    <source>
        <dbReference type="Proteomes" id="UP000708208"/>
    </source>
</evidence>
<feature type="coiled-coil region" evidence="2">
    <location>
        <begin position="699"/>
        <end position="759"/>
    </location>
</feature>
<evidence type="ECO:0008006" key="5">
    <source>
        <dbReference type="Google" id="ProtNLM"/>
    </source>
</evidence>
<dbReference type="PROSITE" id="PS50082">
    <property type="entry name" value="WD_REPEATS_2"/>
    <property type="match status" value="3"/>
</dbReference>
<feature type="coiled-coil region" evidence="2">
    <location>
        <begin position="992"/>
        <end position="1047"/>
    </location>
</feature>
<gene>
    <name evidence="3" type="ORF">AFUS01_LOCUS32656</name>
</gene>
<dbReference type="Pfam" id="PF00400">
    <property type="entry name" value="WD40"/>
    <property type="match status" value="4"/>
</dbReference>
<dbReference type="PROSITE" id="PS50294">
    <property type="entry name" value="WD_REPEATS_REGION"/>
    <property type="match status" value="1"/>
</dbReference>
<sequence length="1260" mass="143616">MATYANLHPKYIYGLNGETKGQKTWFVENNVIMYPAGNTVVMLNLDFKTQQFLHGVEKGQGVTAVAVSSNKLYAAVAQRGDLPSITIFDVKQNKRRKTLVNLEGTSNEYISLAFTQDVVHLASLTAGPDYSLVLWKWDKSRMVCTAKTTGGSGPVYEISTSQAENNVLCAVGKASFRFFRYNEGHLKPFGFQKGDAYHFLCHAWMCKGDRLIAGTADGRIMAFERGEYRHDIPIRNVKNEITGVLADKSKRFSVSATKSPDTDAQEIAQRYKAGASHGHRQSSNYRGFEVTAVVAFSKGFAAAYGVGNCIIYEEQLVFESVEDHYKQLYIIKIPSDTSESEDRIITNLSINPAEEILIACTFNCQIFTFSLASAELKDADELVFEYANCSFHFGPVVALDVAVRKSLLVTAGSDRFIRVWNYSTMTQEIAKEFAEEIYCISFHPSGLFVLAGCVDKIRIFTILMDDIRELKDFAVRSCKECVYSNGGQLFACGNGNIIQVYSTTTFENICNMKGHGNKIRKLCWSQNDAYLYSAGADGAIYEWEIQSAKRTADVVDRGSNLISVVVAPDGKTHYAINGNRQIKEIQISEGMVLKELDMGMVPVGLTLSRTGKVLVSCGEGGIVRSFKQPLTYAGEWFDYHMHDGRVNAVSITFDEVYCISISDDGTIVFWKLTDAEGRVMKADKDFTYSTEVLITKSDLEEREVAMNDLRQKLGELRLEMDYQLKRKDMTYQEELTEINAKFQDEVTSLNERIDELASIKERGDLHHHNFLKEVGKKQESTLENLEAHFNSKLISEFEKYNRLQILLEDTIKEYERRVSEIESDRTSAIDELVEYYEGKLKDKNSALECAYQEAKSSRAENEEMQKQIEDDADRELLELTTSYERRLKHEKDVNGKLKGEAGIMRKKFSTMQKEIEDHKNEVQRLMTEGSKMKVVIQMTEKEISSLRKDLVDRDANVQDKEKVIFDMKKANNELEKFKFVLDYKIKELKKMIEPKEREIMYLKQQNQDMENELEATNAVRNGLQLQVNELTNKLKMTDDEYQKERRQRWRLSVLVHRIRSQMSRAMSLLEDHKALKQCIKATYIKYGHTLEVAKASTQEQEAICELVRQKNHLEVSLHSIKRKMAKDVRFSRVEQMKIMHENMLLVYEINGLRRELKITRDKLASYENILGVTNISKPAEAAELRLKLQEAVANREEVDLDHNEQIEEKEDIIEAQQAEIDAIATKVLRINEYVGELQADQAVPGTTGDYLRSILTGSGN</sequence>